<sequence length="567" mass="64051">MEKLIENNNLVSQLAYGGCKRHQRDSQHTPDECMRESFRKKKKLDHNEYQNAGRLLFDYSSLGQMAGLVPYSTRINQLFYNTGLNMLGHLPAYSQLKIFNFPHQIHSENVLVFKDEKIVFGKLVAKGNKIFSFYNGRLITTDAFTSIFNFYSKQNTLSQIIFKILPIFINNTLIGYHDMNIDVSTNDLIVKILSKQNFRKKDFNCVLDSNAKSGVLELLSVKELTPNEPLVVWFSEPYLAKIKNYCEQIYLNLEAFSRPTEPKSSKFSISSLIGDTSSCSHRNEANKPSPKFNQTQTNVRIASPTNERPIKYSLLKDLNSLNANKRLASISRDFHVHAMDGQDLEAEKTNEHADSTIYFSPNVISHNLINSINNMASPTEDESSLDGTLYTPDDTSILAQMKQSMSGSVHECSSSSSAASTSSLSSACEVRTGAQRGHKSLPYPLRKENGKIIYECKECKKTFGQLSNLKVHLRVHTGERPFKCDSCPKGFTQLAHLQKHILVHTGEKPYPCGTCGKRFSSTSNLKTHIRLHSGDRPFECDKCDSKFTQLVHLKLHKRLHSQTSPGN</sequence>
<keyword evidence="5" id="KW-0677">Repeat</keyword>
<keyword evidence="6 12" id="KW-0863">Zinc-finger</keyword>
<evidence type="ECO:0000256" key="2">
    <source>
        <dbReference type="ARBA" id="ARBA00004496"/>
    </source>
</evidence>
<keyword evidence="4" id="KW-0479">Metal-binding</keyword>
<proteinExistence type="predicted"/>
<dbReference type="InterPro" id="IPR050331">
    <property type="entry name" value="Zinc_finger"/>
</dbReference>
<evidence type="ECO:0000256" key="9">
    <source>
        <dbReference type="ARBA" id="ARBA00023015"/>
    </source>
</evidence>
<dbReference type="SMART" id="SM00355">
    <property type="entry name" value="ZnF_C2H2"/>
    <property type="match status" value="4"/>
</dbReference>
<dbReference type="GO" id="GO:0000122">
    <property type="term" value="P:negative regulation of transcription by RNA polymerase II"/>
    <property type="evidence" value="ECO:0007669"/>
    <property type="project" value="UniProtKB-ARBA"/>
</dbReference>
<dbReference type="InterPro" id="IPR013087">
    <property type="entry name" value="Znf_C2H2_type"/>
</dbReference>
<dbReference type="PROSITE" id="PS50157">
    <property type="entry name" value="ZINC_FINGER_C2H2_2"/>
    <property type="match status" value="4"/>
</dbReference>
<gene>
    <name evidence="14" type="ORF">BpHYR1_009540</name>
</gene>
<feature type="domain" description="C2H2-type" evidence="13">
    <location>
        <begin position="510"/>
        <end position="537"/>
    </location>
</feature>
<evidence type="ECO:0000256" key="6">
    <source>
        <dbReference type="ARBA" id="ARBA00022771"/>
    </source>
</evidence>
<keyword evidence="15" id="KW-1185">Reference proteome</keyword>
<evidence type="ECO:0000256" key="3">
    <source>
        <dbReference type="ARBA" id="ARBA00022490"/>
    </source>
</evidence>
<dbReference type="AlphaFoldDB" id="A0A3M7Q474"/>
<evidence type="ECO:0000313" key="15">
    <source>
        <dbReference type="Proteomes" id="UP000276133"/>
    </source>
</evidence>
<dbReference type="PANTHER" id="PTHR16515:SF59">
    <property type="entry name" value="PR DOMAIN ZINC FINGER PROTEIN 1"/>
    <property type="match status" value="1"/>
</dbReference>
<evidence type="ECO:0000256" key="12">
    <source>
        <dbReference type="PROSITE-ProRule" id="PRU00042"/>
    </source>
</evidence>
<evidence type="ECO:0000256" key="1">
    <source>
        <dbReference type="ARBA" id="ARBA00004123"/>
    </source>
</evidence>
<name>A0A3M7Q474_BRAPC</name>
<dbReference type="Pfam" id="PF00096">
    <property type="entry name" value="zf-C2H2"/>
    <property type="match status" value="3"/>
</dbReference>
<dbReference type="Gene3D" id="3.30.160.60">
    <property type="entry name" value="Classic Zinc Finger"/>
    <property type="match status" value="4"/>
</dbReference>
<dbReference type="PANTHER" id="PTHR16515">
    <property type="entry name" value="PR DOMAIN ZINC FINGER PROTEIN"/>
    <property type="match status" value="1"/>
</dbReference>
<evidence type="ECO:0000256" key="4">
    <source>
        <dbReference type="ARBA" id="ARBA00022723"/>
    </source>
</evidence>
<comment type="subcellular location">
    <subcellularLocation>
        <location evidence="2">Cytoplasm</location>
    </subcellularLocation>
    <subcellularLocation>
        <location evidence="1">Nucleus</location>
    </subcellularLocation>
</comment>
<keyword evidence="11" id="KW-0539">Nucleus</keyword>
<reference evidence="14 15" key="1">
    <citation type="journal article" date="2018" name="Sci. Rep.">
        <title>Genomic signatures of local adaptation to the degree of environmental predictability in rotifers.</title>
        <authorList>
            <person name="Franch-Gras L."/>
            <person name="Hahn C."/>
            <person name="Garcia-Roger E.M."/>
            <person name="Carmona M.J."/>
            <person name="Serra M."/>
            <person name="Gomez A."/>
        </authorList>
    </citation>
    <scope>NUCLEOTIDE SEQUENCE [LARGE SCALE GENOMIC DNA]</scope>
    <source>
        <strain evidence="14">HYR1</strain>
    </source>
</reference>
<dbReference type="InterPro" id="IPR036236">
    <property type="entry name" value="Znf_C2H2_sf"/>
</dbReference>
<keyword evidence="3" id="KW-0963">Cytoplasm</keyword>
<dbReference type="EMBL" id="REGN01007611">
    <property type="protein sequence ID" value="RNA05758.1"/>
    <property type="molecule type" value="Genomic_DNA"/>
</dbReference>
<organism evidence="14 15">
    <name type="scientific">Brachionus plicatilis</name>
    <name type="common">Marine rotifer</name>
    <name type="synonym">Brachionus muelleri</name>
    <dbReference type="NCBI Taxonomy" id="10195"/>
    <lineage>
        <taxon>Eukaryota</taxon>
        <taxon>Metazoa</taxon>
        <taxon>Spiralia</taxon>
        <taxon>Gnathifera</taxon>
        <taxon>Rotifera</taxon>
        <taxon>Eurotatoria</taxon>
        <taxon>Monogononta</taxon>
        <taxon>Pseudotrocha</taxon>
        <taxon>Ploima</taxon>
        <taxon>Brachionidae</taxon>
        <taxon>Brachionus</taxon>
    </lineage>
</organism>
<dbReference type="GO" id="GO:0045165">
    <property type="term" value="P:cell fate commitment"/>
    <property type="evidence" value="ECO:0007669"/>
    <property type="project" value="TreeGrafter"/>
</dbReference>
<dbReference type="SUPFAM" id="SSF57667">
    <property type="entry name" value="beta-beta-alpha zinc fingers"/>
    <property type="match status" value="2"/>
</dbReference>
<dbReference type="GO" id="GO:0008270">
    <property type="term" value="F:zinc ion binding"/>
    <property type="evidence" value="ECO:0007669"/>
    <property type="project" value="UniProtKB-KW"/>
</dbReference>
<dbReference type="GO" id="GO:0005737">
    <property type="term" value="C:cytoplasm"/>
    <property type="evidence" value="ECO:0007669"/>
    <property type="project" value="UniProtKB-SubCell"/>
</dbReference>
<evidence type="ECO:0000259" key="13">
    <source>
        <dbReference type="PROSITE" id="PS50157"/>
    </source>
</evidence>
<evidence type="ECO:0000313" key="14">
    <source>
        <dbReference type="EMBL" id="RNA05758.1"/>
    </source>
</evidence>
<keyword evidence="10" id="KW-0804">Transcription</keyword>
<evidence type="ECO:0000256" key="7">
    <source>
        <dbReference type="ARBA" id="ARBA00022833"/>
    </source>
</evidence>
<dbReference type="Proteomes" id="UP000276133">
    <property type="component" value="Unassembled WGS sequence"/>
</dbReference>
<dbReference type="STRING" id="10195.A0A3M7Q474"/>
<evidence type="ECO:0000256" key="11">
    <source>
        <dbReference type="ARBA" id="ARBA00023242"/>
    </source>
</evidence>
<accession>A0A3M7Q474</accession>
<comment type="caution">
    <text evidence="14">The sequence shown here is derived from an EMBL/GenBank/DDBJ whole genome shotgun (WGS) entry which is preliminary data.</text>
</comment>
<keyword evidence="9" id="KW-0805">Transcription regulation</keyword>
<evidence type="ECO:0000256" key="5">
    <source>
        <dbReference type="ARBA" id="ARBA00022737"/>
    </source>
</evidence>
<dbReference type="FunFam" id="3.30.160.60:FF:000262">
    <property type="entry name" value="PR domain zinc finger protein 1"/>
    <property type="match status" value="1"/>
</dbReference>
<dbReference type="GO" id="GO:0005634">
    <property type="term" value="C:nucleus"/>
    <property type="evidence" value="ECO:0007669"/>
    <property type="project" value="UniProtKB-SubCell"/>
</dbReference>
<keyword evidence="8" id="KW-0832">Ubl conjugation</keyword>
<feature type="domain" description="C2H2-type" evidence="13">
    <location>
        <begin position="482"/>
        <end position="509"/>
    </location>
</feature>
<dbReference type="GO" id="GO:0000978">
    <property type="term" value="F:RNA polymerase II cis-regulatory region sequence-specific DNA binding"/>
    <property type="evidence" value="ECO:0007669"/>
    <property type="project" value="TreeGrafter"/>
</dbReference>
<dbReference type="GO" id="GO:0003700">
    <property type="term" value="F:DNA-binding transcription factor activity"/>
    <property type="evidence" value="ECO:0007669"/>
    <property type="project" value="TreeGrafter"/>
</dbReference>
<feature type="domain" description="C2H2-type" evidence="13">
    <location>
        <begin position="538"/>
        <end position="565"/>
    </location>
</feature>
<protein>
    <submittedName>
        <fullName evidence="14">PR domain zinc finger 1 isoform X1</fullName>
    </submittedName>
</protein>
<keyword evidence="7" id="KW-0862">Zinc</keyword>
<evidence type="ECO:0000256" key="8">
    <source>
        <dbReference type="ARBA" id="ARBA00022843"/>
    </source>
</evidence>
<dbReference type="FunFam" id="3.30.160.60:FF:000446">
    <property type="entry name" value="Zinc finger protein"/>
    <property type="match status" value="1"/>
</dbReference>
<feature type="domain" description="C2H2-type" evidence="13">
    <location>
        <begin position="454"/>
        <end position="481"/>
    </location>
</feature>
<evidence type="ECO:0000256" key="10">
    <source>
        <dbReference type="ARBA" id="ARBA00023163"/>
    </source>
</evidence>
<dbReference type="PROSITE" id="PS00028">
    <property type="entry name" value="ZINC_FINGER_C2H2_1"/>
    <property type="match status" value="4"/>
</dbReference>
<dbReference type="FunFam" id="3.30.160.60:FF:001498">
    <property type="entry name" value="Zinc finger protein 404"/>
    <property type="match status" value="1"/>
</dbReference>
<dbReference type="OrthoDB" id="7327383at2759"/>
<dbReference type="FunFam" id="3.30.160.60:FF:000211">
    <property type="entry name" value="PR domain zinc finger protein 1"/>
    <property type="match status" value="1"/>
</dbReference>